<dbReference type="AlphaFoldDB" id="A0A5J4WXJ8"/>
<gene>
    <name evidence="1" type="ORF">EZS28_004947</name>
</gene>
<dbReference type="EMBL" id="SNRW01000734">
    <property type="protein sequence ID" value="KAA6399523.1"/>
    <property type="molecule type" value="Genomic_DNA"/>
</dbReference>
<name>A0A5J4WXJ8_9EUKA</name>
<organism evidence="1 2">
    <name type="scientific">Streblomastix strix</name>
    <dbReference type="NCBI Taxonomy" id="222440"/>
    <lineage>
        <taxon>Eukaryota</taxon>
        <taxon>Metamonada</taxon>
        <taxon>Preaxostyla</taxon>
        <taxon>Oxymonadida</taxon>
        <taxon>Streblomastigidae</taxon>
        <taxon>Streblomastix</taxon>
    </lineage>
</organism>
<reference evidence="1 2" key="1">
    <citation type="submission" date="2019-03" db="EMBL/GenBank/DDBJ databases">
        <title>Single cell metagenomics reveals metabolic interactions within the superorganism composed of flagellate Streblomastix strix and complex community of Bacteroidetes bacteria on its surface.</title>
        <authorList>
            <person name="Treitli S.C."/>
            <person name="Kolisko M."/>
            <person name="Husnik F."/>
            <person name="Keeling P."/>
            <person name="Hampl V."/>
        </authorList>
    </citation>
    <scope>NUCLEOTIDE SEQUENCE [LARGE SCALE GENOMIC DNA]</scope>
    <source>
        <strain evidence="1">ST1C</strain>
    </source>
</reference>
<evidence type="ECO:0000313" key="2">
    <source>
        <dbReference type="Proteomes" id="UP000324800"/>
    </source>
</evidence>
<accession>A0A5J4WXJ8</accession>
<proteinExistence type="predicted"/>
<protein>
    <submittedName>
        <fullName evidence="1">Uncharacterized protein</fullName>
    </submittedName>
</protein>
<comment type="caution">
    <text evidence="1">The sequence shown here is derived from an EMBL/GenBank/DDBJ whole genome shotgun (WGS) entry which is preliminary data.</text>
</comment>
<evidence type="ECO:0000313" key="1">
    <source>
        <dbReference type="EMBL" id="KAA6399523.1"/>
    </source>
</evidence>
<sequence>MSFANIKAMYMTFAMNQYPTWFFPVLLQKFDLIIDQCHLVPEAYTSLNPMVCGQIVTFDDAPDPQVLTLEVIGEMGGTMVRAG</sequence>
<dbReference type="Proteomes" id="UP000324800">
    <property type="component" value="Unassembled WGS sequence"/>
</dbReference>